<dbReference type="Proteomes" id="UP000605992">
    <property type="component" value="Unassembled WGS sequence"/>
</dbReference>
<evidence type="ECO:0000313" key="3">
    <source>
        <dbReference type="Proteomes" id="UP000605992"/>
    </source>
</evidence>
<organism evidence="2 3">
    <name type="scientific">Planotetraspora thailandica</name>
    <dbReference type="NCBI Taxonomy" id="487172"/>
    <lineage>
        <taxon>Bacteria</taxon>
        <taxon>Bacillati</taxon>
        <taxon>Actinomycetota</taxon>
        <taxon>Actinomycetes</taxon>
        <taxon>Streptosporangiales</taxon>
        <taxon>Streptosporangiaceae</taxon>
        <taxon>Planotetraspora</taxon>
    </lineage>
</organism>
<evidence type="ECO:0000256" key="1">
    <source>
        <dbReference type="SAM" id="MobiDB-lite"/>
    </source>
</evidence>
<reference evidence="2" key="1">
    <citation type="submission" date="2021-01" db="EMBL/GenBank/DDBJ databases">
        <title>Whole genome shotgun sequence of Planotetraspora thailandica NBRC 104271.</title>
        <authorList>
            <person name="Komaki H."/>
            <person name="Tamura T."/>
        </authorList>
    </citation>
    <scope>NUCLEOTIDE SEQUENCE</scope>
    <source>
        <strain evidence="2">NBRC 104271</strain>
    </source>
</reference>
<accession>A0A8J3UZW0</accession>
<protein>
    <recommendedName>
        <fullName evidence="4">TIGR04222 domain-containing membrane protein</fullName>
    </recommendedName>
</protein>
<dbReference type="AlphaFoldDB" id="A0A8J3UZW0"/>
<dbReference type="NCBIfam" id="TIGR04222">
    <property type="entry name" value="near_uncomplex"/>
    <property type="match status" value="1"/>
</dbReference>
<dbReference type="RefSeq" id="WP_203944912.1">
    <property type="nucleotide sequence ID" value="NZ_BOOR01000020.1"/>
</dbReference>
<dbReference type="EMBL" id="BOOR01000020">
    <property type="protein sequence ID" value="GII54692.1"/>
    <property type="molecule type" value="Genomic_DNA"/>
</dbReference>
<evidence type="ECO:0000313" key="2">
    <source>
        <dbReference type="EMBL" id="GII54692.1"/>
    </source>
</evidence>
<evidence type="ECO:0008006" key="4">
    <source>
        <dbReference type="Google" id="ProtNLM"/>
    </source>
</evidence>
<keyword evidence="3" id="KW-1185">Reference proteome</keyword>
<name>A0A8J3UZW0_9ACTN</name>
<comment type="caution">
    <text evidence="2">The sequence shown here is derived from an EMBL/GenBank/DDBJ whole genome shotgun (WGS) entry which is preliminary data.</text>
</comment>
<gene>
    <name evidence="2" type="ORF">Pth03_30810</name>
</gene>
<proteinExistence type="predicted"/>
<feature type="region of interest" description="Disordered" evidence="1">
    <location>
        <begin position="156"/>
        <end position="179"/>
    </location>
</feature>
<dbReference type="InterPro" id="IPR026467">
    <property type="entry name" value="Ser/Gly_Cys_C_dom"/>
</dbReference>
<sequence length="202" mass="20683">MTDFDDLGLYEAALLCGGPTRVAMVALIALLEDGRVSVYPQRHRVTVNRRDSRDAVEAAVLEAIPGTGRPLGATMAAVATSPAVEVVGRSLREAGLLGRGGRPGLVRGSRLRRSLTASAEQQEGLRRVAIAGAAGIGDAALRRIFEAPDLRPESLDVNRRGRFNSRNSPGMDGDGSALHYGGYGDGGGYDGGGGGGGGGGGD</sequence>